<dbReference type="GO" id="GO:0010468">
    <property type="term" value="P:regulation of gene expression"/>
    <property type="evidence" value="ECO:0007669"/>
    <property type="project" value="TreeGrafter"/>
</dbReference>
<dbReference type="AlphaFoldDB" id="A0A5N5DPL6"/>
<dbReference type="Proteomes" id="UP000325902">
    <property type="component" value="Unassembled WGS sequence"/>
</dbReference>
<gene>
    <name evidence="6" type="primary">HMG20A</name>
    <name evidence="6" type="ORF">DBV05_g2549</name>
</gene>
<dbReference type="InterPro" id="IPR036910">
    <property type="entry name" value="HMG_box_dom_sf"/>
</dbReference>
<evidence type="ECO:0000313" key="6">
    <source>
        <dbReference type="EMBL" id="KAB2578694.1"/>
    </source>
</evidence>
<dbReference type="PANTHER" id="PTHR46040">
    <property type="entry name" value="HIGH MOBILITY GROUP PROTEIN 2"/>
    <property type="match status" value="1"/>
</dbReference>
<feature type="DNA-binding region" description="HMG box" evidence="3">
    <location>
        <begin position="117"/>
        <end position="183"/>
    </location>
</feature>
<accession>A0A5N5DPL6</accession>
<dbReference type="Gene3D" id="1.10.30.10">
    <property type="entry name" value="High mobility group box domain"/>
    <property type="match status" value="1"/>
</dbReference>
<dbReference type="InterPro" id="IPR009071">
    <property type="entry name" value="HMG_box_dom"/>
</dbReference>
<dbReference type="SUPFAM" id="SSF47769">
    <property type="entry name" value="SAM/Pointed domain"/>
    <property type="match status" value="1"/>
</dbReference>
<evidence type="ECO:0000256" key="4">
    <source>
        <dbReference type="SAM" id="MobiDB-lite"/>
    </source>
</evidence>
<feature type="compositionally biased region" description="Low complexity" evidence="4">
    <location>
        <begin position="79"/>
        <end position="96"/>
    </location>
</feature>
<dbReference type="Pfam" id="PF00505">
    <property type="entry name" value="HMG_box"/>
    <property type="match status" value="1"/>
</dbReference>
<dbReference type="CDD" id="cd12148">
    <property type="entry name" value="fungal_TF_MHR"/>
    <property type="match status" value="1"/>
</dbReference>
<dbReference type="EMBL" id="VCHE01000010">
    <property type="protein sequence ID" value="KAB2578694.1"/>
    <property type="molecule type" value="Genomic_DNA"/>
</dbReference>
<evidence type="ECO:0000313" key="7">
    <source>
        <dbReference type="Proteomes" id="UP000325902"/>
    </source>
</evidence>
<evidence type="ECO:0000256" key="1">
    <source>
        <dbReference type="ARBA" id="ARBA00023125"/>
    </source>
</evidence>
<dbReference type="OrthoDB" id="1919336at2759"/>
<feature type="compositionally biased region" description="Polar residues" evidence="4">
    <location>
        <begin position="218"/>
        <end position="228"/>
    </location>
</feature>
<dbReference type="Pfam" id="PF07647">
    <property type="entry name" value="SAM_2"/>
    <property type="match status" value="1"/>
</dbReference>
<name>A0A5N5DPL6_9PEZI</name>
<dbReference type="GO" id="GO:0003677">
    <property type="term" value="F:DNA binding"/>
    <property type="evidence" value="ECO:0007669"/>
    <property type="project" value="UniProtKB-UniRule"/>
</dbReference>
<dbReference type="SUPFAM" id="SSF47095">
    <property type="entry name" value="HMG-box"/>
    <property type="match status" value="1"/>
</dbReference>
<protein>
    <submittedName>
        <fullName evidence="6">High mobility group protein 20A</fullName>
    </submittedName>
</protein>
<keyword evidence="1 3" id="KW-0238">DNA-binding</keyword>
<evidence type="ECO:0000256" key="3">
    <source>
        <dbReference type="PROSITE-ProRule" id="PRU00267"/>
    </source>
</evidence>
<evidence type="ECO:0000259" key="5">
    <source>
        <dbReference type="PROSITE" id="PS50118"/>
    </source>
</evidence>
<dbReference type="PROSITE" id="PS50118">
    <property type="entry name" value="HMG_BOX_2"/>
    <property type="match status" value="1"/>
</dbReference>
<dbReference type="InterPro" id="IPR051965">
    <property type="entry name" value="ChromReg_NeuronalGeneExpr"/>
</dbReference>
<proteinExistence type="predicted"/>
<feature type="region of interest" description="Disordered" evidence="4">
    <location>
        <begin position="700"/>
        <end position="734"/>
    </location>
</feature>
<dbReference type="GO" id="GO:0005634">
    <property type="term" value="C:nucleus"/>
    <property type="evidence" value="ECO:0007669"/>
    <property type="project" value="UniProtKB-UniRule"/>
</dbReference>
<dbReference type="InterPro" id="IPR001660">
    <property type="entry name" value="SAM"/>
</dbReference>
<dbReference type="PANTHER" id="PTHR46040:SF3">
    <property type="entry name" value="HIGH MOBILITY GROUP PROTEIN 2"/>
    <property type="match status" value="1"/>
</dbReference>
<comment type="caution">
    <text evidence="6">The sequence shown here is derived from an EMBL/GenBank/DDBJ whole genome shotgun (WGS) entry which is preliminary data.</text>
</comment>
<feature type="region of interest" description="Disordered" evidence="4">
    <location>
        <begin position="198"/>
        <end position="239"/>
    </location>
</feature>
<dbReference type="Gene3D" id="1.10.150.50">
    <property type="entry name" value="Transcription Factor, Ets-1"/>
    <property type="match status" value="1"/>
</dbReference>
<evidence type="ECO:0000256" key="2">
    <source>
        <dbReference type="ARBA" id="ARBA00023242"/>
    </source>
</evidence>
<keyword evidence="2 3" id="KW-0539">Nucleus</keyword>
<sequence>MAAELSGILHRIRLHDYLPVLQQNGFDTWDIVCDISEDDMAHLGFKLGHRRILQREIAASRGAQSRASLASDSTDRSPHTTTTTTTTPEDASTSPPQAEERKKRRYRRKPRPDINAPKKPKTAYVNFADTLRTDPAINSQSFVEIAREVGRRWQALPPEQKHVWECQAARDMQEYEAQMDEYKTTENYRRYQNYLKSFNHAQSQPKRPSLDHDRKSRSNSSETLSNGTGEAAPRPELGPRKYDECHVAFELAMQELSVRRDEVMAEGVPRFDVHHLPPQDRLRKAAMSCRVGTGSFFFLVREEHLQQMLDHVYSHETIEPFPLMVVLLLAAIGAHYDVDCMTDTERHGLFVSAAFIFESELAGVIDYRSLWIFTMLSIHSILEKHMVARHVVAAGLQISRYKEPEEADESGAITVQDAHRLICTLIFVEWFVLAPLSKHYTDEGSWLSTTLGYKADVRADDITRAWPRLMQSTSISDAIYIQGCKIGLVSREIAEVTIHKAASAVRTEHIELLTEQLDTWHRSLPATMHLAALADEQQSSCLTPYQRRAILMIHMFYLGAIISLYRQLLLQACEARIHSKWNLDMPYSQIQSYRTRCSIAAQQMTRMMQLISWNGAMTKRCWVMIHWAFQTCTVILFGIGLQMMDQHPATIEEDFAYAKVCAETLGACSTAEPVAAKYLAVIKPLYEALVDKQQRLQHEKADEEFRRSSAPLSTAQSHVELPGVSSQPHPAAEPRDEEIISIVKKLSELLADPFSLGLKAKIQGVRETSNGVGTYSVLWWK</sequence>
<feature type="domain" description="HMG box" evidence="5">
    <location>
        <begin position="117"/>
        <end position="183"/>
    </location>
</feature>
<dbReference type="InterPro" id="IPR013761">
    <property type="entry name" value="SAM/pointed_sf"/>
</dbReference>
<reference evidence="6 7" key="1">
    <citation type="journal article" date="2019" name="Sci. Rep.">
        <title>A multi-omics analysis of the grapevine pathogen Lasiodiplodia theobromae reveals that temperature affects the expression of virulence- and pathogenicity-related genes.</title>
        <authorList>
            <person name="Felix C."/>
            <person name="Meneses R."/>
            <person name="Goncalves M.F.M."/>
            <person name="Tilleman L."/>
            <person name="Duarte A.S."/>
            <person name="Jorrin-Novo J.V."/>
            <person name="Van de Peer Y."/>
            <person name="Deforce D."/>
            <person name="Van Nieuwerburgh F."/>
            <person name="Esteves A.C."/>
            <person name="Alves A."/>
        </authorList>
    </citation>
    <scope>NUCLEOTIDE SEQUENCE [LARGE SCALE GENOMIC DNA]</scope>
    <source>
        <strain evidence="6 7">LA-SOL3</strain>
    </source>
</reference>
<organism evidence="6 7">
    <name type="scientific">Lasiodiplodia theobromae</name>
    <dbReference type="NCBI Taxonomy" id="45133"/>
    <lineage>
        <taxon>Eukaryota</taxon>
        <taxon>Fungi</taxon>
        <taxon>Dikarya</taxon>
        <taxon>Ascomycota</taxon>
        <taxon>Pezizomycotina</taxon>
        <taxon>Dothideomycetes</taxon>
        <taxon>Dothideomycetes incertae sedis</taxon>
        <taxon>Botryosphaeriales</taxon>
        <taxon>Botryosphaeriaceae</taxon>
        <taxon>Lasiodiplodia</taxon>
    </lineage>
</organism>
<feature type="region of interest" description="Disordered" evidence="4">
    <location>
        <begin position="59"/>
        <end position="122"/>
    </location>
</feature>
<dbReference type="SMART" id="SM00398">
    <property type="entry name" value="HMG"/>
    <property type="match status" value="1"/>
</dbReference>
<keyword evidence="7" id="KW-1185">Reference proteome</keyword>